<dbReference type="Pfam" id="PF21305">
    <property type="entry name" value="type_II_gspD_N0"/>
    <property type="match status" value="1"/>
</dbReference>
<dbReference type="RefSeq" id="WP_145771952.1">
    <property type="nucleotide sequence ID" value="NZ_LR778301.1"/>
</dbReference>
<evidence type="ECO:0000256" key="10">
    <source>
        <dbReference type="RuleBase" id="RU004004"/>
    </source>
</evidence>
<dbReference type="Pfam" id="PF00263">
    <property type="entry name" value="Secretin"/>
    <property type="match status" value="1"/>
</dbReference>
<evidence type="ECO:0000256" key="1">
    <source>
        <dbReference type="ARBA" id="ARBA00004442"/>
    </source>
</evidence>
<keyword evidence="8" id="KW-0472">Membrane</keyword>
<dbReference type="InterPro" id="IPR013356">
    <property type="entry name" value="T2SS_GspD"/>
</dbReference>
<evidence type="ECO:0000256" key="11">
    <source>
        <dbReference type="SAM" id="MobiDB-lite"/>
    </source>
</evidence>
<feature type="region of interest" description="Disordered" evidence="11">
    <location>
        <begin position="624"/>
        <end position="661"/>
    </location>
</feature>
<evidence type="ECO:0000256" key="6">
    <source>
        <dbReference type="ARBA" id="ARBA00022729"/>
    </source>
</evidence>
<evidence type="ECO:0000259" key="14">
    <source>
        <dbReference type="Pfam" id="PF03958"/>
    </source>
</evidence>
<evidence type="ECO:0000256" key="4">
    <source>
        <dbReference type="ARBA" id="ARBA00022452"/>
    </source>
</evidence>
<feature type="domain" description="Type II/III secretion system secretin-like" evidence="13">
    <location>
        <begin position="446"/>
        <end position="611"/>
    </location>
</feature>
<keyword evidence="5" id="KW-0812">Transmembrane</keyword>
<dbReference type="Proteomes" id="UP000515733">
    <property type="component" value="Chromosome"/>
</dbReference>
<dbReference type="InterPro" id="IPR049371">
    <property type="entry name" value="GspD-like_N0"/>
</dbReference>
<keyword evidence="17" id="KW-1185">Reference proteome</keyword>
<evidence type="ECO:0000313" key="17">
    <source>
        <dbReference type="Proteomes" id="UP000515733"/>
    </source>
</evidence>
<feature type="domain" description="GspD-like N0" evidence="15">
    <location>
        <begin position="34"/>
        <end position="102"/>
    </location>
</feature>
<keyword evidence="9" id="KW-0998">Cell outer membrane</keyword>
<dbReference type="PRINTS" id="PR01032">
    <property type="entry name" value="PHAGEIV"/>
</dbReference>
<evidence type="ECO:0000256" key="12">
    <source>
        <dbReference type="SAM" id="SignalP"/>
    </source>
</evidence>
<keyword evidence="4" id="KW-1134">Transmembrane beta strand</keyword>
<organism evidence="16 17">
    <name type="scientific">Denitratisoma oestradiolicum</name>
    <dbReference type="NCBI Taxonomy" id="311182"/>
    <lineage>
        <taxon>Bacteria</taxon>
        <taxon>Pseudomonadati</taxon>
        <taxon>Pseudomonadota</taxon>
        <taxon>Betaproteobacteria</taxon>
        <taxon>Nitrosomonadales</taxon>
        <taxon>Sterolibacteriaceae</taxon>
        <taxon>Denitratisoma</taxon>
    </lineage>
</organism>
<evidence type="ECO:0000256" key="9">
    <source>
        <dbReference type="ARBA" id="ARBA00023237"/>
    </source>
</evidence>
<comment type="subcellular location">
    <subcellularLocation>
        <location evidence="1 10">Cell outer membrane</location>
    </subcellularLocation>
</comment>
<evidence type="ECO:0000313" key="16">
    <source>
        <dbReference type="EMBL" id="CAB1370837.1"/>
    </source>
</evidence>
<dbReference type="PRINTS" id="PR00811">
    <property type="entry name" value="BCTERIALGSPD"/>
</dbReference>
<dbReference type="Pfam" id="PF03958">
    <property type="entry name" value="Secretin_N"/>
    <property type="match status" value="3"/>
</dbReference>
<feature type="signal peptide" evidence="12">
    <location>
        <begin position="1"/>
        <end position="28"/>
    </location>
</feature>
<dbReference type="PANTHER" id="PTHR30332:SF24">
    <property type="entry name" value="SECRETIN GSPD-RELATED"/>
    <property type="match status" value="1"/>
</dbReference>
<keyword evidence="7" id="KW-0653">Protein transport</keyword>
<dbReference type="OrthoDB" id="9779724at2"/>
<dbReference type="PANTHER" id="PTHR30332">
    <property type="entry name" value="PROBABLE GENERAL SECRETION PATHWAY PROTEIN D"/>
    <property type="match status" value="1"/>
</dbReference>
<dbReference type="GO" id="GO:0009279">
    <property type="term" value="C:cell outer membrane"/>
    <property type="evidence" value="ECO:0007669"/>
    <property type="project" value="UniProtKB-SubCell"/>
</dbReference>
<reference evidence="16 17" key="1">
    <citation type="submission" date="2020-03" db="EMBL/GenBank/DDBJ databases">
        <authorList>
            <consortium name="Genoscope - CEA"/>
            <person name="William W."/>
        </authorList>
    </citation>
    <scope>NUCLEOTIDE SEQUENCE [LARGE SCALE GENOMIC DNA]</scope>
    <source>
        <strain evidence="17">DSM 16959</strain>
    </source>
</reference>
<dbReference type="InterPro" id="IPR050810">
    <property type="entry name" value="Bact_Secretion_Sys_Channel"/>
</dbReference>
<sequence length="661" mass="68811">MPPFPSSWRRILASSFCAGLLIASTSSADDKVNLNFVNADIEPVVKAIAQAAGKTVVVDPRVKGSLNLSTPEPVERRLAFDILLSALRLQGIAAVESQGVVKLLPEADAKFHASPVAGRKALAGDQIQTKVYSLRYESAAQMANALRPLVSPNNPISSVPGSNALVITDYADNLRRLDAVVASMDQPVAGEPVIIPVNHLSAVDLANTLTRLFAASQGGDAMQRVDVVADARSNRLLVRADSPARLSRVQRLVEGLDVPAHNGTQVNMVHLKNAEAVKVAQTLRAVLSGEAPLAMNTSTAGATNPQGASAGSLNSSSGLAAMVQADPATNTLIITGPEGVYNSLRAVIEKLDVRRAQIYVEALIVEVSAQKAAELGVQWMAGFTAGSAKGVAISTLPSASNPGIANIASAVADKSSNVAVGSGLSLGLVGSSKYGNVPSLAVLARALEGEASANILSTPTLLTLDNEEAKIIVGQNVPFITGQYALSGGATTPTPFQTVERRDVGLTLRIKPQITEGGVVRLAVFQEVSSVDDKTNQAGIITNKRSIESNVLVDDGRIVAIGGLLQDSASDGADKVPGLGDLPLLGGLFRYDSKKRSKTNLMVFLRPQVVRDAEGYAATTASRYREMQDAQTSKAPAKSLLPDLGAPSLPPLPAKPAATQP</sequence>
<evidence type="ECO:0000259" key="15">
    <source>
        <dbReference type="Pfam" id="PF21305"/>
    </source>
</evidence>
<dbReference type="AlphaFoldDB" id="A0A6S6Y5P0"/>
<dbReference type="InterPro" id="IPR005644">
    <property type="entry name" value="NolW-like"/>
</dbReference>
<dbReference type="EMBL" id="LR778301">
    <property type="protein sequence ID" value="CAB1370837.1"/>
    <property type="molecule type" value="Genomic_DNA"/>
</dbReference>
<feature type="domain" description="NolW-like" evidence="14">
    <location>
        <begin position="129"/>
        <end position="189"/>
    </location>
</feature>
<dbReference type="NCBIfam" id="TIGR02517">
    <property type="entry name" value="type_II_gspD"/>
    <property type="match status" value="1"/>
</dbReference>
<keyword evidence="6 12" id="KW-0732">Signal</keyword>
<feature type="domain" description="NolW-like" evidence="14">
    <location>
        <begin position="268"/>
        <end position="357"/>
    </location>
</feature>
<name>A0A6S6Y5P0_9PROT</name>
<keyword evidence="3 10" id="KW-0813">Transport</keyword>
<gene>
    <name evidence="16" type="ORF">DENOEST_3683</name>
</gene>
<evidence type="ECO:0000256" key="7">
    <source>
        <dbReference type="ARBA" id="ARBA00022927"/>
    </source>
</evidence>
<comment type="similarity">
    <text evidence="2">Belongs to the bacterial secretin family. GSP D subfamily.</text>
</comment>
<dbReference type="Gene3D" id="3.30.1370.120">
    <property type="match status" value="3"/>
</dbReference>
<evidence type="ECO:0000256" key="2">
    <source>
        <dbReference type="ARBA" id="ARBA00006980"/>
    </source>
</evidence>
<protein>
    <submittedName>
        <fullName evidence="16">Type II secretion system protein GspD</fullName>
    </submittedName>
</protein>
<dbReference type="KEGG" id="doe:DENOEST_3683"/>
<dbReference type="GO" id="GO:0015627">
    <property type="term" value="C:type II protein secretion system complex"/>
    <property type="evidence" value="ECO:0007669"/>
    <property type="project" value="InterPro"/>
</dbReference>
<dbReference type="InterPro" id="IPR038591">
    <property type="entry name" value="NolW-like_sf"/>
</dbReference>
<evidence type="ECO:0000259" key="13">
    <source>
        <dbReference type="Pfam" id="PF00263"/>
    </source>
</evidence>
<evidence type="ECO:0000256" key="8">
    <source>
        <dbReference type="ARBA" id="ARBA00023136"/>
    </source>
</evidence>
<evidence type="ECO:0000256" key="3">
    <source>
        <dbReference type="ARBA" id="ARBA00022448"/>
    </source>
</evidence>
<feature type="chain" id="PRO_5043646963" evidence="12">
    <location>
        <begin position="29"/>
        <end position="661"/>
    </location>
</feature>
<proteinExistence type="inferred from homology"/>
<dbReference type="InterPro" id="IPR001775">
    <property type="entry name" value="GspD/PilQ"/>
</dbReference>
<feature type="domain" description="NolW-like" evidence="14">
    <location>
        <begin position="194"/>
        <end position="260"/>
    </location>
</feature>
<dbReference type="GO" id="GO:0015628">
    <property type="term" value="P:protein secretion by the type II secretion system"/>
    <property type="evidence" value="ECO:0007669"/>
    <property type="project" value="InterPro"/>
</dbReference>
<dbReference type="InterPro" id="IPR004846">
    <property type="entry name" value="T2SS/T3SS_dom"/>
</dbReference>
<evidence type="ECO:0000256" key="5">
    <source>
        <dbReference type="ARBA" id="ARBA00022692"/>
    </source>
</evidence>
<accession>A0A6S6Y5P0</accession>